<organism evidence="3 4">
    <name type="scientific">Candidatus Brevifilum fermentans</name>
    <dbReference type="NCBI Taxonomy" id="1986204"/>
    <lineage>
        <taxon>Bacteria</taxon>
        <taxon>Bacillati</taxon>
        <taxon>Chloroflexota</taxon>
        <taxon>Anaerolineae</taxon>
        <taxon>Anaerolineales</taxon>
        <taxon>Anaerolineaceae</taxon>
        <taxon>Candidatus Brevifilum</taxon>
    </lineage>
</organism>
<keyword evidence="4" id="KW-1185">Reference proteome</keyword>
<name>A0A1Y6K478_9CHLR</name>
<evidence type="ECO:0000256" key="1">
    <source>
        <dbReference type="ARBA" id="ARBA00023002"/>
    </source>
</evidence>
<dbReference type="Gene3D" id="3.50.50.60">
    <property type="entry name" value="FAD/NAD(P)-binding domain"/>
    <property type="match status" value="1"/>
</dbReference>
<dbReference type="Proteomes" id="UP000195514">
    <property type="component" value="Chromosome I"/>
</dbReference>
<dbReference type="AlphaFoldDB" id="A0A1Y6K478"/>
<dbReference type="KEGG" id="abat:CFX1CAM_1408"/>
<protein>
    <submittedName>
        <fullName evidence="3">Putative oxidoreductase</fullName>
    </submittedName>
</protein>
<evidence type="ECO:0000259" key="2">
    <source>
        <dbReference type="Pfam" id="PF01266"/>
    </source>
</evidence>
<dbReference type="InterPro" id="IPR006076">
    <property type="entry name" value="FAD-dep_OxRdtase"/>
</dbReference>
<dbReference type="Pfam" id="PF01266">
    <property type="entry name" value="DAO"/>
    <property type="match status" value="1"/>
</dbReference>
<keyword evidence="1" id="KW-0560">Oxidoreductase</keyword>
<sequence length="389" mass="43236">MSFEDQRSNFDIIIIGSGSVGLPTAYFLAKAGLSVLVIDQLPSAGQYSNKHAIGGIRATHSDPAKINLGKQSLEVFSTWQERHGEDIEWYKGGYSFVAYDEENARLLKELTTWQQQHDLNISWLDRDALIDVIPHLNPVNLLGGTYSPDDGSASPLKTAFSFHKQAVQAGALFKFNETVHNFISQGHRVIGVNTDRGRYYSRWVINAAGGWAKELCTQIGLNIPVEPDSHEAAITEPIVRIVHPMIVDMRARPGSANFYFYQHTTGKIIFCMTPDPPILGSHTIASSSFLPKATRRLIELMPILGHIRVRRVWRGVYPMTPDGSPIVGSVNEIDGLLLAVGMCGQGFMLGPGIGILLKRIILNELDNTDKINLESLAYHRKFEKEEMLK</sequence>
<dbReference type="Gene3D" id="3.30.9.10">
    <property type="entry name" value="D-Amino Acid Oxidase, subunit A, domain 2"/>
    <property type="match status" value="1"/>
</dbReference>
<proteinExistence type="predicted"/>
<reference evidence="4" key="1">
    <citation type="submission" date="2017-05" db="EMBL/GenBank/DDBJ databases">
        <authorList>
            <person name="Kirkegaard R."/>
            <person name="Mcilroy J S."/>
        </authorList>
    </citation>
    <scope>NUCLEOTIDE SEQUENCE [LARGE SCALE GENOMIC DNA]</scope>
</reference>
<dbReference type="PANTHER" id="PTHR13847">
    <property type="entry name" value="SARCOSINE DEHYDROGENASE-RELATED"/>
    <property type="match status" value="1"/>
</dbReference>
<evidence type="ECO:0000313" key="3">
    <source>
        <dbReference type="EMBL" id="SMX54473.1"/>
    </source>
</evidence>
<dbReference type="SUPFAM" id="SSF51905">
    <property type="entry name" value="FAD/NAD(P)-binding domain"/>
    <property type="match status" value="1"/>
</dbReference>
<dbReference type="RefSeq" id="WP_087862312.1">
    <property type="nucleotide sequence ID" value="NZ_LT859958.1"/>
</dbReference>
<gene>
    <name evidence="3" type="ORF">CFX1CAM_1408</name>
</gene>
<accession>A0A1Y6K478</accession>
<dbReference type="InterPro" id="IPR036188">
    <property type="entry name" value="FAD/NAD-bd_sf"/>
</dbReference>
<feature type="domain" description="FAD dependent oxidoreductase" evidence="2">
    <location>
        <begin position="11"/>
        <end position="357"/>
    </location>
</feature>
<dbReference type="EMBL" id="LT859958">
    <property type="protein sequence ID" value="SMX54473.1"/>
    <property type="molecule type" value="Genomic_DNA"/>
</dbReference>
<dbReference type="OrthoDB" id="9794226at2"/>
<dbReference type="PANTHER" id="PTHR13847:SF287">
    <property type="entry name" value="FAD-DEPENDENT OXIDOREDUCTASE DOMAIN-CONTAINING PROTEIN 1"/>
    <property type="match status" value="1"/>
</dbReference>
<evidence type="ECO:0000313" key="4">
    <source>
        <dbReference type="Proteomes" id="UP000195514"/>
    </source>
</evidence>
<dbReference type="GO" id="GO:0016491">
    <property type="term" value="F:oxidoreductase activity"/>
    <property type="evidence" value="ECO:0007669"/>
    <property type="project" value="UniProtKB-KW"/>
</dbReference>
<dbReference type="GO" id="GO:0005737">
    <property type="term" value="C:cytoplasm"/>
    <property type="evidence" value="ECO:0007669"/>
    <property type="project" value="TreeGrafter"/>
</dbReference>